<evidence type="ECO:0000313" key="5">
    <source>
        <dbReference type="Proteomes" id="UP001595839"/>
    </source>
</evidence>
<dbReference type="PANTHER" id="PTHR43669:SF3">
    <property type="entry name" value="ALCOHOL DEHYDROGENASE, PUTATIVE (AFU_ORTHOLOGUE AFUA_3G03445)-RELATED"/>
    <property type="match status" value="1"/>
</dbReference>
<dbReference type="PRINTS" id="PR00081">
    <property type="entry name" value="GDHRDH"/>
</dbReference>
<feature type="region of interest" description="Disordered" evidence="3">
    <location>
        <begin position="1"/>
        <end position="44"/>
    </location>
</feature>
<evidence type="ECO:0000256" key="3">
    <source>
        <dbReference type="SAM" id="MobiDB-lite"/>
    </source>
</evidence>
<dbReference type="Pfam" id="PF00106">
    <property type="entry name" value="adh_short"/>
    <property type="match status" value="1"/>
</dbReference>
<organism evidence="4 5">
    <name type="scientific">Streptomyces vulcanius</name>
    <dbReference type="NCBI Taxonomy" id="1441876"/>
    <lineage>
        <taxon>Bacteria</taxon>
        <taxon>Bacillati</taxon>
        <taxon>Actinomycetota</taxon>
        <taxon>Actinomycetes</taxon>
        <taxon>Kitasatosporales</taxon>
        <taxon>Streptomycetaceae</taxon>
        <taxon>Streptomyces</taxon>
    </lineage>
</organism>
<dbReference type="EMBL" id="JBHSFK010000072">
    <property type="protein sequence ID" value="MFC4508225.1"/>
    <property type="molecule type" value="Genomic_DNA"/>
</dbReference>
<dbReference type="Gene3D" id="3.40.50.720">
    <property type="entry name" value="NAD(P)-binding Rossmann-like Domain"/>
    <property type="match status" value="1"/>
</dbReference>
<keyword evidence="2 4" id="KW-0560">Oxidoreductase</keyword>
<dbReference type="EC" id="1.1.1.-" evidence="4"/>
<protein>
    <submittedName>
        <fullName evidence="4">SDR family NAD(P)-dependent oxidoreductase</fullName>
        <ecNumber evidence="4">1.1.1.-</ecNumber>
    </submittedName>
</protein>
<dbReference type="PANTHER" id="PTHR43669">
    <property type="entry name" value="5-KETO-D-GLUCONATE 5-REDUCTASE"/>
    <property type="match status" value="1"/>
</dbReference>
<comment type="similarity">
    <text evidence="1">Belongs to the short-chain dehydrogenases/reductases (SDR) family.</text>
</comment>
<evidence type="ECO:0000256" key="2">
    <source>
        <dbReference type="ARBA" id="ARBA00023002"/>
    </source>
</evidence>
<reference evidence="5" key="1">
    <citation type="journal article" date="2019" name="Int. J. Syst. Evol. Microbiol.">
        <title>The Global Catalogue of Microorganisms (GCM) 10K type strain sequencing project: providing services to taxonomists for standard genome sequencing and annotation.</title>
        <authorList>
            <consortium name="The Broad Institute Genomics Platform"/>
            <consortium name="The Broad Institute Genome Sequencing Center for Infectious Disease"/>
            <person name="Wu L."/>
            <person name="Ma J."/>
        </authorList>
    </citation>
    <scope>NUCLEOTIDE SEQUENCE [LARGE SCALE GENOMIC DNA]</scope>
    <source>
        <strain evidence="5">CGMCC 4.7177</strain>
    </source>
</reference>
<gene>
    <name evidence="4" type="ORF">ACFPIH_54070</name>
</gene>
<dbReference type="RefSeq" id="WP_381175631.1">
    <property type="nucleotide sequence ID" value="NZ_JBHSFK010000072.1"/>
</dbReference>
<comment type="caution">
    <text evidence="4">The sequence shown here is derived from an EMBL/GenBank/DDBJ whole genome shotgun (WGS) entry which is preliminary data.</text>
</comment>
<dbReference type="Proteomes" id="UP001595839">
    <property type="component" value="Unassembled WGS sequence"/>
</dbReference>
<proteinExistence type="inferred from homology"/>
<evidence type="ECO:0000313" key="4">
    <source>
        <dbReference type="EMBL" id="MFC4508225.1"/>
    </source>
</evidence>
<dbReference type="SUPFAM" id="SSF51735">
    <property type="entry name" value="NAD(P)-binding Rossmann-fold domains"/>
    <property type="match status" value="1"/>
</dbReference>
<sequence length="232" mass="22418">MSSDPMTGGASDGATTPGATTRARGAFTGDPALTASPSTRNPTPAAVLAEPVVLTCGSSFEGRTVVVTGAGSGVGRTAALAFALQGAKVLVADADPVGAHATVRGIAAVDAYAAAVVGDLADTAVVDDVVATTLCAFGGLDVLVHGAEPTVPLTRAVLPHMLTAGGGSIVFAGGGPGVAHLVASLQVAYRERGIRAHAVGLPAAAGPQTRAAAILRLAATTVAVAAADRTVP</sequence>
<dbReference type="CDD" id="cd05233">
    <property type="entry name" value="SDR_c"/>
    <property type="match status" value="1"/>
</dbReference>
<dbReference type="InterPro" id="IPR002347">
    <property type="entry name" value="SDR_fam"/>
</dbReference>
<evidence type="ECO:0000256" key="1">
    <source>
        <dbReference type="ARBA" id="ARBA00006484"/>
    </source>
</evidence>
<dbReference type="GO" id="GO:0016491">
    <property type="term" value="F:oxidoreductase activity"/>
    <property type="evidence" value="ECO:0007669"/>
    <property type="project" value="UniProtKB-KW"/>
</dbReference>
<feature type="compositionally biased region" description="Low complexity" evidence="3">
    <location>
        <begin position="13"/>
        <end position="29"/>
    </location>
</feature>
<dbReference type="InterPro" id="IPR036291">
    <property type="entry name" value="NAD(P)-bd_dom_sf"/>
</dbReference>
<keyword evidence="5" id="KW-1185">Reference proteome</keyword>
<accession>A0ABV9B7J6</accession>
<name>A0ABV9B7J6_9ACTN</name>